<feature type="domain" description="Aminoglycoside phosphotransferase" evidence="1">
    <location>
        <begin position="14"/>
        <end position="215"/>
    </location>
</feature>
<dbReference type="Proteomes" id="UP001524586">
    <property type="component" value="Unassembled WGS sequence"/>
</dbReference>
<reference evidence="2 3" key="1">
    <citation type="submission" date="2022-07" db="EMBL/GenBank/DDBJ databases">
        <title>Methylomonas rivi sp. nov., Methylomonas rosea sp. nov., Methylomonas aureus sp. nov. and Methylomonas subterranea sp. nov., four novel methanotrophs isolated from a freshwater creek and the deep terrestrial subsurface.</title>
        <authorList>
            <person name="Abin C."/>
            <person name="Sankaranarayanan K."/>
            <person name="Garner C."/>
            <person name="Sindelar R."/>
            <person name="Kotary K."/>
            <person name="Garner R."/>
            <person name="Barclay S."/>
            <person name="Lawson P."/>
            <person name="Krumholz L."/>
        </authorList>
    </citation>
    <scope>NUCLEOTIDE SEQUENCE [LARGE SCALE GENOMIC DNA]</scope>
    <source>
        <strain evidence="2 3">WSC-6</strain>
    </source>
</reference>
<organism evidence="2 3">
    <name type="scientific">Methylomonas rivi</name>
    <dbReference type="NCBI Taxonomy" id="2952226"/>
    <lineage>
        <taxon>Bacteria</taxon>
        <taxon>Pseudomonadati</taxon>
        <taxon>Pseudomonadota</taxon>
        <taxon>Gammaproteobacteria</taxon>
        <taxon>Methylococcales</taxon>
        <taxon>Methylococcaceae</taxon>
        <taxon>Methylomonas</taxon>
    </lineage>
</organism>
<dbReference type="EMBL" id="JANIBK010000075">
    <property type="protein sequence ID" value="MCQ8129467.1"/>
    <property type="molecule type" value="Genomic_DNA"/>
</dbReference>
<dbReference type="InterPro" id="IPR051678">
    <property type="entry name" value="AGP_Transferase"/>
</dbReference>
<dbReference type="Gene3D" id="3.90.1200.10">
    <property type="match status" value="1"/>
</dbReference>
<dbReference type="Gene3D" id="3.30.200.150">
    <property type="match status" value="1"/>
</dbReference>
<gene>
    <name evidence="2" type="ORF">NP596_13470</name>
</gene>
<evidence type="ECO:0000259" key="1">
    <source>
        <dbReference type="Pfam" id="PF01636"/>
    </source>
</evidence>
<dbReference type="Pfam" id="PF01636">
    <property type="entry name" value="APH"/>
    <property type="match status" value="1"/>
</dbReference>
<evidence type="ECO:0000313" key="3">
    <source>
        <dbReference type="Proteomes" id="UP001524586"/>
    </source>
</evidence>
<dbReference type="RefSeq" id="WP_256615898.1">
    <property type="nucleotide sequence ID" value="NZ_JANIBK010000075.1"/>
</dbReference>
<protein>
    <submittedName>
        <fullName evidence="2">Aminoglycoside phosphotransferase family protein</fullName>
    </submittedName>
</protein>
<dbReference type="SUPFAM" id="SSF56112">
    <property type="entry name" value="Protein kinase-like (PK-like)"/>
    <property type="match status" value="1"/>
</dbReference>
<keyword evidence="3" id="KW-1185">Reference proteome</keyword>
<evidence type="ECO:0000313" key="2">
    <source>
        <dbReference type="EMBL" id="MCQ8129467.1"/>
    </source>
</evidence>
<dbReference type="PANTHER" id="PTHR21310">
    <property type="entry name" value="AMINOGLYCOSIDE PHOSPHOTRANSFERASE-RELATED-RELATED"/>
    <property type="match status" value="1"/>
</dbReference>
<name>A0ABT1U6H9_9GAMM</name>
<proteinExistence type="predicted"/>
<dbReference type="InterPro" id="IPR002575">
    <property type="entry name" value="Aminoglycoside_PTrfase"/>
</dbReference>
<sequence>MPVPVADMGKFSQAYYSKLENEDIVIKTTRGRNSYPAEIWVYEKLSYLGVPVPSVMFYCESLSSLSIPCLVISRIAGEALTNIRLRKQYEKDVYGMIGKILGKIHSIRLASTSYGFGAFATDFSERFDCWEDFLFRLHDIPNTIQRLSDDVIDIRYTEYLNKVAEDVVTHRFESVLNHGDLGPDHLFTLKGKIVGVIDPGNSFVGPPEYDLAYFGVYVNPIYLRYALDQYVGHYEMDKVSHYMCIISAHKAMRAHEVGDYNKRDFFINVLARISAASY</sequence>
<accession>A0ABT1U6H9</accession>
<comment type="caution">
    <text evidence="2">The sequence shown here is derived from an EMBL/GenBank/DDBJ whole genome shotgun (WGS) entry which is preliminary data.</text>
</comment>
<dbReference type="InterPro" id="IPR011009">
    <property type="entry name" value="Kinase-like_dom_sf"/>
</dbReference>